<protein>
    <submittedName>
        <fullName evidence="1">Surface antigen BspA-like</fullName>
    </submittedName>
</protein>
<dbReference type="AlphaFoldDB" id="A2EAU7"/>
<name>A2EAU7_TRIV3</name>
<dbReference type="PANTHER" id="PTHR45661">
    <property type="entry name" value="SURFACE ANTIGEN"/>
    <property type="match status" value="1"/>
</dbReference>
<dbReference type="InterPro" id="IPR011004">
    <property type="entry name" value="Trimer_LpxA-like_sf"/>
</dbReference>
<dbReference type="STRING" id="5722.A2EAU7"/>
<reference evidence="1" key="2">
    <citation type="journal article" date="2007" name="Science">
        <title>Draft genome sequence of the sexually transmitted pathogen Trichomonas vaginalis.</title>
        <authorList>
            <person name="Carlton J.M."/>
            <person name="Hirt R.P."/>
            <person name="Silva J.C."/>
            <person name="Delcher A.L."/>
            <person name="Schatz M."/>
            <person name="Zhao Q."/>
            <person name="Wortman J.R."/>
            <person name="Bidwell S.L."/>
            <person name="Alsmark U.C.M."/>
            <person name="Besteiro S."/>
            <person name="Sicheritz-Ponten T."/>
            <person name="Noel C.J."/>
            <person name="Dacks J.B."/>
            <person name="Foster P.G."/>
            <person name="Simillion C."/>
            <person name="Van de Peer Y."/>
            <person name="Miranda-Saavedra D."/>
            <person name="Barton G.J."/>
            <person name="Westrop G.D."/>
            <person name="Mueller S."/>
            <person name="Dessi D."/>
            <person name="Fiori P.L."/>
            <person name="Ren Q."/>
            <person name="Paulsen I."/>
            <person name="Zhang H."/>
            <person name="Bastida-Corcuera F.D."/>
            <person name="Simoes-Barbosa A."/>
            <person name="Brown M.T."/>
            <person name="Hayes R.D."/>
            <person name="Mukherjee M."/>
            <person name="Okumura C.Y."/>
            <person name="Schneider R."/>
            <person name="Smith A.J."/>
            <person name="Vanacova S."/>
            <person name="Villalvazo M."/>
            <person name="Haas B.J."/>
            <person name="Pertea M."/>
            <person name="Feldblyum T.V."/>
            <person name="Utterback T.R."/>
            <person name="Shu C.L."/>
            <person name="Osoegawa K."/>
            <person name="de Jong P.J."/>
            <person name="Hrdy I."/>
            <person name="Horvathova L."/>
            <person name="Zubacova Z."/>
            <person name="Dolezal P."/>
            <person name="Malik S.B."/>
            <person name="Logsdon J.M. Jr."/>
            <person name="Henze K."/>
            <person name="Gupta A."/>
            <person name="Wang C.C."/>
            <person name="Dunne R.L."/>
            <person name="Upcroft J.A."/>
            <person name="Upcroft P."/>
            <person name="White O."/>
            <person name="Salzberg S.L."/>
            <person name="Tang P."/>
            <person name="Chiu C.-H."/>
            <person name="Lee Y.-S."/>
            <person name="Embley T.M."/>
            <person name="Coombs G.H."/>
            <person name="Mottram J.C."/>
            <person name="Tachezy J."/>
            <person name="Fraser-Liggett C.M."/>
            <person name="Johnson P.J."/>
        </authorList>
    </citation>
    <scope>NUCLEOTIDE SEQUENCE [LARGE SCALE GENOMIC DNA]</scope>
    <source>
        <strain evidence="1">G3</strain>
    </source>
</reference>
<reference evidence="1" key="1">
    <citation type="submission" date="2006-10" db="EMBL/GenBank/DDBJ databases">
        <authorList>
            <person name="Amadeo P."/>
            <person name="Zhao Q."/>
            <person name="Wortman J."/>
            <person name="Fraser-Liggett C."/>
            <person name="Carlton J."/>
        </authorList>
    </citation>
    <scope>NUCLEOTIDE SEQUENCE</scope>
    <source>
        <strain evidence="1">G3</strain>
    </source>
</reference>
<dbReference type="InterPro" id="IPR032675">
    <property type="entry name" value="LRR_dom_sf"/>
</dbReference>
<dbReference type="InParanoid" id="A2EAU7"/>
<dbReference type="VEuPathDB" id="TrichDB:TVAG_118440"/>
<keyword evidence="2" id="KW-1185">Reference proteome</keyword>
<evidence type="ECO:0000313" key="1">
    <source>
        <dbReference type="EMBL" id="EAY10192.1"/>
    </source>
</evidence>
<dbReference type="Proteomes" id="UP000001542">
    <property type="component" value="Unassembled WGS sequence"/>
</dbReference>
<dbReference type="SUPFAM" id="SSF51161">
    <property type="entry name" value="Trimeric LpxA-like enzymes"/>
    <property type="match status" value="1"/>
</dbReference>
<dbReference type="Pfam" id="PF13306">
    <property type="entry name" value="LRR_5"/>
    <property type="match status" value="2"/>
</dbReference>
<dbReference type="KEGG" id="tva:4768125"/>
<dbReference type="EMBL" id="DS113342">
    <property type="protein sequence ID" value="EAY10192.1"/>
    <property type="molecule type" value="Genomic_DNA"/>
</dbReference>
<dbReference type="PANTHER" id="PTHR45661:SF3">
    <property type="entry name" value="IG-LIKE DOMAIN-CONTAINING PROTEIN"/>
    <property type="match status" value="1"/>
</dbReference>
<dbReference type="Gene3D" id="3.80.10.10">
    <property type="entry name" value="Ribonuclease Inhibitor"/>
    <property type="match status" value="2"/>
</dbReference>
<dbReference type="RefSeq" id="XP_001322415.1">
    <property type="nucleotide sequence ID" value="XM_001322380.1"/>
</dbReference>
<dbReference type="InterPro" id="IPR026906">
    <property type="entry name" value="LRR_5"/>
</dbReference>
<accession>A2EAU7</accession>
<sequence>MSSTIETINEYAFSHCAMTNLTIINYCTTISNNAFANSNLRNITFPDSLVSIGSLVFVGCPCENITFYSKFKIINKNALTNSSVKYLYLHSIELIEEEAFYNSSIHVVQFPESANLSIKRYAFSYCDIDEIILPHGTENIARFAFRETQMNTLSIPSTLKNIVNWTFAGCQVKNLIIREGITEIPEFYFSLNDFVHVTLPSTLKSIGRYAFMWSWMNEISIPAGCNVSNNAFKNCEKLKNITIGANCIINKDAFILCNNTENIIVSENITYTDMVFLGMKNVSLTYTGVQDVTDTNATLNYQQIATNVNVPQNYENDTFCTIPITKKD</sequence>
<dbReference type="VEuPathDB" id="TrichDB:TVAGG3_0767740"/>
<proteinExistence type="predicted"/>
<evidence type="ECO:0000313" key="2">
    <source>
        <dbReference type="Proteomes" id="UP000001542"/>
    </source>
</evidence>
<dbReference type="SMR" id="A2EAU7"/>
<dbReference type="InterPro" id="IPR053139">
    <property type="entry name" value="Surface_bspA-like"/>
</dbReference>
<gene>
    <name evidence="1" type="ORF">TVAG_118440</name>
</gene>
<organism evidence="1 2">
    <name type="scientific">Trichomonas vaginalis (strain ATCC PRA-98 / G3)</name>
    <dbReference type="NCBI Taxonomy" id="412133"/>
    <lineage>
        <taxon>Eukaryota</taxon>
        <taxon>Metamonada</taxon>
        <taxon>Parabasalia</taxon>
        <taxon>Trichomonadida</taxon>
        <taxon>Trichomonadidae</taxon>
        <taxon>Trichomonas</taxon>
    </lineage>
</organism>